<keyword evidence="1" id="KW-0812">Transmembrane</keyword>
<dbReference type="RefSeq" id="WP_095660470.1">
    <property type="nucleotide sequence ID" value="NZ_BAAAKB010000032.1"/>
</dbReference>
<evidence type="ECO:0000256" key="2">
    <source>
        <dbReference type="SAM" id="SignalP"/>
    </source>
</evidence>
<dbReference type="EMBL" id="CP019688">
    <property type="protein sequence ID" value="AQQ15841.1"/>
    <property type="molecule type" value="Genomic_DNA"/>
</dbReference>
<evidence type="ECO:0000313" key="3">
    <source>
        <dbReference type="EMBL" id="AQQ15841.1"/>
    </source>
</evidence>
<reference evidence="3 4" key="1">
    <citation type="submission" date="2016-12" db="EMBL/GenBank/DDBJ databases">
        <authorList>
            <person name="Song W.-J."/>
            <person name="Kurnit D.M."/>
        </authorList>
    </citation>
    <scope>NUCLEOTIDE SEQUENCE [LARGE SCALE GENOMIC DNA]</scope>
    <source>
        <strain evidence="3 4">DSM 30827</strain>
    </source>
</reference>
<dbReference type="Gene3D" id="2.40.10.10">
    <property type="entry name" value="Trypsin-like serine proteases"/>
    <property type="match status" value="2"/>
</dbReference>
<accession>A0A1Q2HYB9</accession>
<feature type="transmembrane region" description="Helical" evidence="1">
    <location>
        <begin position="287"/>
        <end position="311"/>
    </location>
</feature>
<keyword evidence="4" id="KW-1185">Reference proteome</keyword>
<dbReference type="SUPFAM" id="SSF50494">
    <property type="entry name" value="Trypsin-like serine proteases"/>
    <property type="match status" value="1"/>
</dbReference>
<dbReference type="KEGG" id="cgv:CGLAU_09450"/>
<proteinExistence type="predicted"/>
<dbReference type="InterPro" id="IPR009003">
    <property type="entry name" value="Peptidase_S1_PA"/>
</dbReference>
<sequence precursor="true">MTRARTRSLLIGLATCMLAGQSVLATPAAGAPAEPAVARQGGKIAIDVGSQFKTCTIGHNVPGAQTSFTAAHCGIEGAEVYLTDAAGNRMADPAGKFSPSPQFETRESSNDFGVIEWYDSVVVEENRFGGAAVPSSSIVSGDQVCYYGFASHNATETPSCGIYLGNVEQSLFFDTPGWPKDGDSGGPVFVPGKGVVGVLSGHNELTVSPGAQRFYVERASTLQNGNLHSKHQLEEWFKSQLHRLHRETAPADEPELPPEVPAVERGAEPVVRVAEQPETPNTDTMRFVVAEIAVMVISAIIGLIPLVGTVLDLRAKSL</sequence>
<keyword evidence="1" id="KW-0472">Membrane</keyword>
<gene>
    <name evidence="3" type="ORF">CGLAU_09450</name>
</gene>
<name>A0A1Q2HYB9_9CORY</name>
<dbReference type="OrthoDB" id="4416552at2"/>
<evidence type="ECO:0000256" key="1">
    <source>
        <dbReference type="SAM" id="Phobius"/>
    </source>
</evidence>
<organism evidence="3 4">
    <name type="scientific">Corynebacterium glaucum</name>
    <dbReference type="NCBI Taxonomy" id="187491"/>
    <lineage>
        <taxon>Bacteria</taxon>
        <taxon>Bacillati</taxon>
        <taxon>Actinomycetota</taxon>
        <taxon>Actinomycetes</taxon>
        <taxon>Mycobacteriales</taxon>
        <taxon>Corynebacteriaceae</taxon>
        <taxon>Corynebacterium</taxon>
    </lineage>
</organism>
<keyword evidence="2" id="KW-0732">Signal</keyword>
<feature type="signal peptide" evidence="2">
    <location>
        <begin position="1"/>
        <end position="25"/>
    </location>
</feature>
<evidence type="ECO:0008006" key="5">
    <source>
        <dbReference type="Google" id="ProtNLM"/>
    </source>
</evidence>
<dbReference type="Proteomes" id="UP000217209">
    <property type="component" value="Chromosome"/>
</dbReference>
<feature type="chain" id="PRO_5039211585" description="Peptidase S1 domain-containing protein" evidence="2">
    <location>
        <begin position="26"/>
        <end position="318"/>
    </location>
</feature>
<dbReference type="InterPro" id="IPR043504">
    <property type="entry name" value="Peptidase_S1_PA_chymotrypsin"/>
</dbReference>
<dbReference type="AlphaFoldDB" id="A0A1Q2HYB9"/>
<protein>
    <recommendedName>
        <fullName evidence="5">Peptidase S1 domain-containing protein</fullName>
    </recommendedName>
</protein>
<keyword evidence="1" id="KW-1133">Transmembrane helix</keyword>
<evidence type="ECO:0000313" key="4">
    <source>
        <dbReference type="Proteomes" id="UP000217209"/>
    </source>
</evidence>